<dbReference type="PANTHER" id="PTHR30545">
    <property type="entry name" value="SUGAR FERMENTATION STIMULATION PROTEIN A"/>
    <property type="match status" value="1"/>
</dbReference>
<dbReference type="GO" id="GO:0003677">
    <property type="term" value="F:DNA binding"/>
    <property type="evidence" value="ECO:0007669"/>
    <property type="project" value="InterPro"/>
</dbReference>
<dbReference type="InterPro" id="IPR005224">
    <property type="entry name" value="SfsA"/>
</dbReference>
<sequence>MRLRLRLRRRPSGIIMELSSFPIVEGEFISRPNRFIARVMIDTDSAPREITAHVANTGRMRELLVPGARVQMAFNPSPKRKTDFTLLTVWYKSTWVCIHSTMANALAFEFMEKAPDVCQLKREVTYGKSRFDLAFEREGRPCLYEVKSANLVVGAAAMFPDAPTERGCKHLEELMHAHTEGYEAGVLFVVQREDAQFFTPNIATDPLFSGLLKKGVEEGLVVRALRCVIRGNTITIDSEIPVRFDTAGRI</sequence>
<evidence type="ECO:0000259" key="2">
    <source>
        <dbReference type="Pfam" id="PF03749"/>
    </source>
</evidence>
<reference evidence="4 5" key="1">
    <citation type="submission" date="2018-05" db="EMBL/GenBank/DDBJ databases">
        <title>Genome comparison of Eubacterium sp.</title>
        <authorList>
            <person name="Feng Y."/>
            <person name="Sanchez-Andrea I."/>
            <person name="Stams A.J.M."/>
            <person name="De Vos W.M."/>
        </authorList>
    </citation>
    <scope>NUCLEOTIDE SEQUENCE [LARGE SCALE GENOMIC DNA]</scope>
    <source>
        <strain evidence="4 5">YI</strain>
    </source>
</reference>
<keyword evidence="5" id="KW-1185">Reference proteome</keyword>
<dbReference type="AlphaFoldDB" id="A0A4P9C7L3"/>
<gene>
    <name evidence="1 4" type="primary">sfsA</name>
    <name evidence="4" type="ORF">CPZ25_008925</name>
</gene>
<dbReference type="NCBIfam" id="TIGR00230">
    <property type="entry name" value="sfsA"/>
    <property type="match status" value="1"/>
</dbReference>
<protein>
    <recommendedName>
        <fullName evidence="1">Sugar fermentation stimulation protein homolog</fullName>
    </recommendedName>
</protein>
<evidence type="ECO:0000256" key="1">
    <source>
        <dbReference type="HAMAP-Rule" id="MF_00095"/>
    </source>
</evidence>
<evidence type="ECO:0000313" key="5">
    <source>
        <dbReference type="Proteomes" id="UP000218387"/>
    </source>
</evidence>
<comment type="similarity">
    <text evidence="1">Belongs to the SfsA family.</text>
</comment>
<dbReference type="Proteomes" id="UP000218387">
    <property type="component" value="Chromosome"/>
</dbReference>
<dbReference type="HAMAP" id="MF_00095">
    <property type="entry name" value="SfsA"/>
    <property type="match status" value="1"/>
</dbReference>
<name>A0A4P9C7L3_EUBML</name>
<dbReference type="InterPro" id="IPR041465">
    <property type="entry name" value="SfsA_N"/>
</dbReference>
<feature type="domain" description="Sugar fermentation stimulation protein C-terminal" evidence="2">
    <location>
        <begin position="103"/>
        <end position="230"/>
    </location>
</feature>
<dbReference type="EMBL" id="CP029487">
    <property type="protein sequence ID" value="QCT71447.1"/>
    <property type="molecule type" value="Genomic_DNA"/>
</dbReference>
<dbReference type="Gene3D" id="3.40.1350.60">
    <property type="match status" value="1"/>
</dbReference>
<evidence type="ECO:0000259" key="3">
    <source>
        <dbReference type="Pfam" id="PF17746"/>
    </source>
</evidence>
<dbReference type="Pfam" id="PF03749">
    <property type="entry name" value="SfsA"/>
    <property type="match status" value="1"/>
</dbReference>
<dbReference type="InterPro" id="IPR040452">
    <property type="entry name" value="SfsA_C"/>
</dbReference>
<evidence type="ECO:0000313" key="4">
    <source>
        <dbReference type="EMBL" id="QCT71447.1"/>
    </source>
</evidence>
<organism evidence="4 5">
    <name type="scientific">Eubacterium maltosivorans</name>
    <dbReference type="NCBI Taxonomy" id="2041044"/>
    <lineage>
        <taxon>Bacteria</taxon>
        <taxon>Bacillati</taxon>
        <taxon>Bacillota</taxon>
        <taxon>Clostridia</taxon>
        <taxon>Eubacteriales</taxon>
        <taxon>Eubacteriaceae</taxon>
        <taxon>Eubacterium</taxon>
    </lineage>
</organism>
<accession>A0A4P9C7L3</accession>
<feature type="domain" description="SfsA N-terminal OB" evidence="3">
    <location>
        <begin position="29"/>
        <end position="98"/>
    </location>
</feature>
<dbReference type="Pfam" id="PF17746">
    <property type="entry name" value="SfsA_N"/>
    <property type="match status" value="1"/>
</dbReference>
<proteinExistence type="inferred from homology"/>
<dbReference type="PANTHER" id="PTHR30545:SF2">
    <property type="entry name" value="SUGAR FERMENTATION STIMULATION PROTEIN A"/>
    <property type="match status" value="1"/>
</dbReference>
<dbReference type="KEGG" id="emt:CPZ25_008925"/>
<dbReference type="CDD" id="cd22359">
    <property type="entry name" value="SfsA-like_bacterial"/>
    <property type="match status" value="1"/>
</dbReference>
<dbReference type="Gene3D" id="2.40.50.580">
    <property type="match status" value="1"/>
</dbReference>